<dbReference type="GO" id="GO:0070991">
    <property type="term" value="F:medium-chain fatty acyl-CoA dehydrogenase activity"/>
    <property type="evidence" value="ECO:0007669"/>
    <property type="project" value="UniProtKB-EC"/>
</dbReference>
<comment type="cofactor">
    <cofactor evidence="1">
        <name>FAD</name>
        <dbReference type="ChEBI" id="CHEBI:57692"/>
    </cofactor>
</comment>
<evidence type="ECO:0000256" key="8">
    <source>
        <dbReference type="ARBA" id="ARBA00022827"/>
    </source>
</evidence>
<dbReference type="InterPro" id="IPR015396">
    <property type="entry name" value="FadE_C"/>
</dbReference>
<dbReference type="InterPro" id="IPR013786">
    <property type="entry name" value="AcylCoA_DH/ox_N"/>
</dbReference>
<evidence type="ECO:0000256" key="4">
    <source>
        <dbReference type="ARBA" id="ARBA00012033"/>
    </source>
</evidence>
<dbReference type="Gene3D" id="1.20.140.10">
    <property type="entry name" value="Butyryl-CoA Dehydrogenase, subunit A, domain 3"/>
    <property type="match status" value="1"/>
</dbReference>
<dbReference type="InterPro" id="IPR009100">
    <property type="entry name" value="AcylCoA_DH/oxidase_NM_dom_sf"/>
</dbReference>
<evidence type="ECO:0000256" key="3">
    <source>
        <dbReference type="ARBA" id="ARBA00009347"/>
    </source>
</evidence>
<feature type="domain" description="Acyl-CoA dehydrogenase/oxidase C-terminal" evidence="12">
    <location>
        <begin position="274"/>
        <end position="421"/>
    </location>
</feature>
<dbReference type="GO" id="GO:0005737">
    <property type="term" value="C:cytoplasm"/>
    <property type="evidence" value="ECO:0007669"/>
    <property type="project" value="TreeGrafter"/>
</dbReference>
<organism evidence="15">
    <name type="scientific">viral metagenome</name>
    <dbReference type="NCBI Taxonomy" id="1070528"/>
    <lineage>
        <taxon>unclassified sequences</taxon>
        <taxon>metagenomes</taxon>
        <taxon>organismal metagenomes</taxon>
    </lineage>
</organism>
<evidence type="ECO:0000256" key="9">
    <source>
        <dbReference type="ARBA" id="ARBA00023002"/>
    </source>
</evidence>
<dbReference type="Gene3D" id="2.40.110.10">
    <property type="entry name" value="Butyryl-CoA Dehydrogenase, subunit A, domain 2"/>
    <property type="match status" value="1"/>
</dbReference>
<evidence type="ECO:0000256" key="11">
    <source>
        <dbReference type="ARBA" id="ARBA00049247"/>
    </source>
</evidence>
<dbReference type="Gene3D" id="1.10.540.10">
    <property type="entry name" value="Acyl-CoA dehydrogenase/oxidase, N-terminal domain"/>
    <property type="match status" value="1"/>
</dbReference>
<dbReference type="EC" id="1.3.8.7" evidence="4"/>
<comment type="pathway">
    <text evidence="2">Lipid metabolism; fatty acid beta-oxidation.</text>
</comment>
<dbReference type="GO" id="GO:0004466">
    <property type="term" value="F:long-chain fatty acyl-CoA dehydrogenase activity"/>
    <property type="evidence" value="ECO:0007669"/>
    <property type="project" value="UniProtKB-EC"/>
</dbReference>
<dbReference type="Pfam" id="PF00441">
    <property type="entry name" value="Acyl-CoA_dh_1"/>
    <property type="match status" value="1"/>
</dbReference>
<dbReference type="InterPro" id="IPR046373">
    <property type="entry name" value="Acyl-CoA_Oxase/DH_mid-dom_sf"/>
</dbReference>
<protein>
    <recommendedName>
        <fullName evidence="6">Acyl-coenzyme A dehydrogenase</fullName>
        <ecNumber evidence="4">1.3.8.7</ecNumber>
        <ecNumber evidence="5">1.3.8.8</ecNumber>
    </recommendedName>
</protein>
<keyword evidence="8" id="KW-0274">FAD</keyword>
<dbReference type="InterPro" id="IPR036250">
    <property type="entry name" value="AcylCo_DH-like_C"/>
</dbReference>
<comment type="similarity">
    <text evidence="3">Belongs to the acyl-CoA dehydrogenase family.</text>
</comment>
<accession>A0A6C0FIE0</accession>
<dbReference type="AlphaFoldDB" id="A0A6C0FIE0"/>
<dbReference type="Pfam" id="PF09317">
    <property type="entry name" value="ACDH_C"/>
    <property type="match status" value="1"/>
</dbReference>
<comment type="catalytic activity">
    <reaction evidence="10">
        <text>a medium-chain 2,3-saturated fatty acyl-CoA + oxidized [electron-transfer flavoprotein] + H(+) = a medium-chain (2E)-enoyl-CoA + reduced [electron-transfer flavoprotein]</text>
        <dbReference type="Rhea" id="RHEA:14477"/>
        <dbReference type="Rhea" id="RHEA-COMP:10685"/>
        <dbReference type="Rhea" id="RHEA-COMP:10686"/>
        <dbReference type="ChEBI" id="CHEBI:15378"/>
        <dbReference type="ChEBI" id="CHEBI:57692"/>
        <dbReference type="ChEBI" id="CHEBI:58307"/>
        <dbReference type="ChEBI" id="CHEBI:83723"/>
        <dbReference type="ChEBI" id="CHEBI:83726"/>
        <dbReference type="EC" id="1.3.8.7"/>
    </reaction>
</comment>
<comment type="catalytic activity">
    <reaction evidence="11">
        <text>a long-chain 2,3-saturated fatty acyl-CoA + oxidized [electron-transfer flavoprotein] + H(+) = a long-chain (2E)-enoyl-CoA + reduced [electron-transfer flavoprotein]</text>
        <dbReference type="Rhea" id="RHEA:17721"/>
        <dbReference type="Rhea" id="RHEA-COMP:10685"/>
        <dbReference type="Rhea" id="RHEA-COMP:10686"/>
        <dbReference type="ChEBI" id="CHEBI:15378"/>
        <dbReference type="ChEBI" id="CHEBI:57692"/>
        <dbReference type="ChEBI" id="CHEBI:58307"/>
        <dbReference type="ChEBI" id="CHEBI:83721"/>
        <dbReference type="ChEBI" id="CHEBI:83727"/>
        <dbReference type="EC" id="1.3.8.8"/>
    </reaction>
</comment>
<evidence type="ECO:0000256" key="7">
    <source>
        <dbReference type="ARBA" id="ARBA00022630"/>
    </source>
</evidence>
<dbReference type="InterPro" id="IPR009075">
    <property type="entry name" value="AcylCo_DH/oxidase_C"/>
</dbReference>
<dbReference type="PANTHER" id="PTHR48083">
    <property type="entry name" value="MEDIUM-CHAIN SPECIFIC ACYL-COA DEHYDROGENASE, MITOCHONDRIAL-RELATED"/>
    <property type="match status" value="1"/>
</dbReference>
<dbReference type="GO" id="GO:0050660">
    <property type="term" value="F:flavin adenine dinucleotide binding"/>
    <property type="evidence" value="ECO:0007669"/>
    <property type="project" value="InterPro"/>
</dbReference>
<evidence type="ECO:0000256" key="5">
    <source>
        <dbReference type="ARBA" id="ARBA00012040"/>
    </source>
</evidence>
<dbReference type="EC" id="1.3.8.8" evidence="5"/>
<dbReference type="UniPathway" id="UPA00659"/>
<reference evidence="15" key="1">
    <citation type="journal article" date="2020" name="Nature">
        <title>Giant virus diversity and host interactions through global metagenomics.</title>
        <authorList>
            <person name="Schulz F."/>
            <person name="Roux S."/>
            <person name="Paez-Espino D."/>
            <person name="Jungbluth S."/>
            <person name="Walsh D.A."/>
            <person name="Denef V.J."/>
            <person name="McMahon K.D."/>
            <person name="Konstantinidis K.T."/>
            <person name="Eloe-Fadrosh E.A."/>
            <person name="Kyrpides N.C."/>
            <person name="Woyke T."/>
        </authorList>
    </citation>
    <scope>NUCLEOTIDE SEQUENCE</scope>
    <source>
        <strain evidence="15">GVMAG-S-ERX556106-38</strain>
    </source>
</reference>
<dbReference type="SUPFAM" id="SSF56645">
    <property type="entry name" value="Acyl-CoA dehydrogenase NM domain-like"/>
    <property type="match status" value="1"/>
</dbReference>
<feature type="domain" description="Acyl-CoA dehydrogenase C-terminal bacterial-type" evidence="14">
    <location>
        <begin position="429"/>
        <end position="565"/>
    </location>
</feature>
<sequence>MIALQCGTTSLDRDLFKGHIPTANELGLVPSHTEAFGKYTAGHDMFSKEEIEELINKFPDQFIYPNKKSDELFHYLGSNGFFSMLIPPEYGGRKTSVEEMSNILTHITSANPSMGVVTMVPNSLGPAELLLHYGTEEQKNKYLPQLASGERIPCFGLTGPNNGSDATGQLDTGVVVLNEDTKKLEIEVTINKRYITLAPISKLIGIAVKVNDFYELLENRKAGGVTVALLEAGHPGLEQAYYHNPLDTGFPNGTLQGKIRIPLDQIIGGEKNIGEGWKMLMECLAAGRGICLPATANASSKVATSSMYLYSRHRNQFKLTLSQMEGVQNKLANMIYNTWTIQASVLITNKILDSGEKPSVISAIMKEQTTERGRNVLNDGMDIYGGSGICKGENNMLEKFYRNVPIGITVEGSNVLTKNLIIFGQGLNKSHPYIFPVLDAVQKNDIDGFMVGFKNIVKHSVGLYGKAISQSIASKDVLEKQTIYFACLANFVALKGGALKKEQSLSADMAAIMSNLYLAHCVKMYQELNKVSPVLTQCVITKLMNENIDVFNRVIDNLPWGLPLKFMISRKKEEYSLNKKILEEVDKNPMIMEHIREDIHIDKGHAKLLALDQMEKGTDLYNEMYNDLIQVGKFPVPVKDNDE</sequence>
<evidence type="ECO:0000256" key="6">
    <source>
        <dbReference type="ARBA" id="ARBA00020144"/>
    </source>
</evidence>
<evidence type="ECO:0000259" key="14">
    <source>
        <dbReference type="Pfam" id="PF09317"/>
    </source>
</evidence>
<evidence type="ECO:0000256" key="2">
    <source>
        <dbReference type="ARBA" id="ARBA00005005"/>
    </source>
</evidence>
<dbReference type="GO" id="GO:0033539">
    <property type="term" value="P:fatty acid beta-oxidation using acyl-CoA dehydrogenase"/>
    <property type="evidence" value="ECO:0007669"/>
    <property type="project" value="InterPro"/>
</dbReference>
<evidence type="ECO:0000313" key="15">
    <source>
        <dbReference type="EMBL" id="QHT38575.1"/>
    </source>
</evidence>
<keyword evidence="9" id="KW-0560">Oxidoreductase</keyword>
<feature type="domain" description="Acyl-CoA dehydrogenase/oxidase N-terminal" evidence="13">
    <location>
        <begin position="46"/>
        <end position="150"/>
    </location>
</feature>
<dbReference type="InterPro" id="IPR050741">
    <property type="entry name" value="Acyl-CoA_dehydrogenase"/>
</dbReference>
<name>A0A6C0FIE0_9ZZZZ</name>
<evidence type="ECO:0000256" key="10">
    <source>
        <dbReference type="ARBA" id="ARBA00047882"/>
    </source>
</evidence>
<proteinExistence type="inferred from homology"/>
<dbReference type="PANTHER" id="PTHR48083:SF33">
    <property type="entry name" value="ACYL-COENZYME A DEHYDROGENASE"/>
    <property type="match status" value="1"/>
</dbReference>
<evidence type="ECO:0000259" key="12">
    <source>
        <dbReference type="Pfam" id="PF00441"/>
    </source>
</evidence>
<keyword evidence="7" id="KW-0285">Flavoprotein</keyword>
<evidence type="ECO:0000256" key="1">
    <source>
        <dbReference type="ARBA" id="ARBA00001974"/>
    </source>
</evidence>
<dbReference type="InterPro" id="IPR037069">
    <property type="entry name" value="AcylCoA_DH/ox_N_sf"/>
</dbReference>
<dbReference type="Pfam" id="PF02771">
    <property type="entry name" value="Acyl-CoA_dh_N"/>
    <property type="match status" value="1"/>
</dbReference>
<evidence type="ECO:0000259" key="13">
    <source>
        <dbReference type="Pfam" id="PF02771"/>
    </source>
</evidence>
<dbReference type="EMBL" id="MN738832">
    <property type="protein sequence ID" value="QHT38575.1"/>
    <property type="molecule type" value="Genomic_DNA"/>
</dbReference>
<dbReference type="SUPFAM" id="SSF47203">
    <property type="entry name" value="Acyl-CoA dehydrogenase C-terminal domain-like"/>
    <property type="match status" value="1"/>
</dbReference>